<sequence>MEALHVSKPARGLEAAGLLEHTRDPDDPFGTTDHETEQS</sequence>
<dbReference type="Proteomes" id="UP000017984">
    <property type="component" value="Chromosome"/>
</dbReference>
<gene>
    <name evidence="2" type="ORF">M878_04785</name>
</gene>
<name>V6KUM3_STRRC</name>
<organism evidence="2 3">
    <name type="scientific">Streptomyces roseochromogenus subsp. oscitans DS 12.976</name>
    <dbReference type="NCBI Taxonomy" id="1352936"/>
    <lineage>
        <taxon>Bacteria</taxon>
        <taxon>Bacillati</taxon>
        <taxon>Actinomycetota</taxon>
        <taxon>Actinomycetes</taxon>
        <taxon>Kitasatosporales</taxon>
        <taxon>Streptomycetaceae</taxon>
        <taxon>Streptomyces</taxon>
    </lineage>
</organism>
<reference evidence="2 3" key="1">
    <citation type="journal article" date="2014" name="Genome Announc.">
        <title>Draft Genome Sequence of Streptomyces roseochromogenes subsp. oscitans DS 12.976, Producer of the Aminocoumarin Antibiotic Clorobiocin.</title>
        <authorList>
            <person name="Ruckert C."/>
            <person name="Kalinowski J."/>
            <person name="Heide L."/>
            <person name="Apel A.K."/>
        </authorList>
    </citation>
    <scope>NUCLEOTIDE SEQUENCE [LARGE SCALE GENOMIC DNA]</scope>
    <source>
        <strain evidence="2 3">DS 12.976</strain>
    </source>
</reference>
<comment type="caution">
    <text evidence="2">The sequence shown here is derived from an EMBL/GenBank/DDBJ whole genome shotgun (WGS) entry which is preliminary data.</text>
</comment>
<proteinExistence type="predicted"/>
<evidence type="ECO:0000313" key="2">
    <source>
        <dbReference type="EMBL" id="EST35693.1"/>
    </source>
</evidence>
<keyword evidence="3" id="KW-1185">Reference proteome</keyword>
<feature type="compositionally biased region" description="Basic and acidic residues" evidence="1">
    <location>
        <begin position="20"/>
        <end position="39"/>
    </location>
</feature>
<accession>V6KUM3</accession>
<dbReference type="PATRIC" id="fig|1352936.5.peg.1030"/>
<evidence type="ECO:0000256" key="1">
    <source>
        <dbReference type="SAM" id="MobiDB-lite"/>
    </source>
</evidence>
<evidence type="ECO:0000313" key="3">
    <source>
        <dbReference type="Proteomes" id="UP000017984"/>
    </source>
</evidence>
<dbReference type="HOGENOM" id="CLU_3317891_0_0_11"/>
<dbReference type="EMBL" id="AWQX01000045">
    <property type="protein sequence ID" value="EST35693.1"/>
    <property type="molecule type" value="Genomic_DNA"/>
</dbReference>
<feature type="region of interest" description="Disordered" evidence="1">
    <location>
        <begin position="1"/>
        <end position="39"/>
    </location>
</feature>
<protein>
    <submittedName>
        <fullName evidence="2">Uncharacterized protein</fullName>
    </submittedName>
</protein>
<dbReference type="AlphaFoldDB" id="V6KUM3"/>
<dbReference type="STRING" id="1352936.M878_04785"/>